<protein>
    <submittedName>
        <fullName evidence="2">Uncharacterized protein</fullName>
    </submittedName>
</protein>
<feature type="compositionally biased region" description="Low complexity" evidence="1">
    <location>
        <begin position="376"/>
        <end position="389"/>
    </location>
</feature>
<dbReference type="EMBL" id="ML977317">
    <property type="protein sequence ID" value="KAF2118569.1"/>
    <property type="molecule type" value="Genomic_DNA"/>
</dbReference>
<dbReference type="OrthoDB" id="3771671at2759"/>
<feature type="compositionally biased region" description="Polar residues" evidence="1">
    <location>
        <begin position="617"/>
        <end position="629"/>
    </location>
</feature>
<feature type="compositionally biased region" description="Polar residues" evidence="1">
    <location>
        <begin position="227"/>
        <end position="243"/>
    </location>
</feature>
<feature type="compositionally biased region" description="Pro residues" evidence="1">
    <location>
        <begin position="178"/>
        <end position="190"/>
    </location>
</feature>
<feature type="region of interest" description="Disordered" evidence="1">
    <location>
        <begin position="338"/>
        <end position="443"/>
    </location>
</feature>
<gene>
    <name evidence="2" type="ORF">BDV96DRAFT_643811</name>
</gene>
<feature type="region of interest" description="Disordered" evidence="1">
    <location>
        <begin position="530"/>
        <end position="635"/>
    </location>
</feature>
<proteinExistence type="predicted"/>
<feature type="compositionally biased region" description="Polar residues" evidence="1">
    <location>
        <begin position="106"/>
        <end position="117"/>
    </location>
</feature>
<feature type="region of interest" description="Disordered" evidence="1">
    <location>
        <begin position="473"/>
        <end position="503"/>
    </location>
</feature>
<sequence>MLISSPIHTACNLRGMTVSHRDHLRSPFKEANKSSTSLEGMEKPVRSFKSFIKTVPPNPSISNNKPLPPPPPTNDEPSPPSSTSPSSPHRTASVNSWIAPAEWISGSPSASPKQQDTFHVPTVPTGRTYSPLLPDPSPDLSDKHMEVRFSTLSQTGPSSQTARLLPIYERLNQDLGPPLEPPRSPLPLLPKSPGTPREGSVPARPRPGDRPPRMIPSKQKQLFGEYRTTSPATSTHSQVSNASTKEKAYASLGIGSPREQGRTWDESVSSSQSAVAPERVQPSRQHPNARGMQPLTRGSPLADDDWEGADMDDKMRQLSFSQDYHDLLAEQYHEMSVRPEEVLRSGPYQEKSDHVTLSTKKQHFSHDHELAPPPLSWRKSSNESTSRSASRNDEFPPTQGKDSSGGQKRHIRASMIRSWVPKRLGVAPHNPSAKGDAKDAPVLKKHKENLGKRIHGIRRNAASNEYLQFSNFFPHSAPSMSRKKEDLGAITAKPKESSMTAAVAESTRKMLRLPGGLAIVKTSPSTVAYALSEPSSPTAEHSIPSERPSTCQPSDSVSTSANCTSPASNQEDLRSSYTSSEQSGAHPPTVPKRDSLILDLPNATGATHAMPSPLPQTPTSLHPSLQNPPNKRGSWQPYIVEEDDEQHKTASFLEKAMEARRKHSHEARKEKLKKSIRVLGPTDPGVVAGYVRQEVVGGDNKRLPGYLVSGRYDE</sequence>
<feature type="compositionally biased region" description="Polar residues" evidence="1">
    <location>
        <begin position="547"/>
        <end position="583"/>
    </location>
</feature>
<feature type="compositionally biased region" description="Pro residues" evidence="1">
    <location>
        <begin position="66"/>
        <end position="82"/>
    </location>
</feature>
<evidence type="ECO:0000313" key="3">
    <source>
        <dbReference type="Proteomes" id="UP000799770"/>
    </source>
</evidence>
<feature type="region of interest" description="Disordered" evidence="1">
    <location>
        <begin position="29"/>
        <end position="143"/>
    </location>
</feature>
<name>A0A6A5ZGG7_9PLEO</name>
<organism evidence="2 3">
    <name type="scientific">Lophiotrema nucula</name>
    <dbReference type="NCBI Taxonomy" id="690887"/>
    <lineage>
        <taxon>Eukaryota</taxon>
        <taxon>Fungi</taxon>
        <taxon>Dikarya</taxon>
        <taxon>Ascomycota</taxon>
        <taxon>Pezizomycotina</taxon>
        <taxon>Dothideomycetes</taxon>
        <taxon>Pleosporomycetidae</taxon>
        <taxon>Pleosporales</taxon>
        <taxon>Lophiotremataceae</taxon>
        <taxon>Lophiotrema</taxon>
    </lineage>
</organism>
<feature type="region of interest" description="Disordered" evidence="1">
    <location>
        <begin position="170"/>
        <end position="314"/>
    </location>
</feature>
<accession>A0A6A5ZGG7</accession>
<evidence type="ECO:0000313" key="2">
    <source>
        <dbReference type="EMBL" id="KAF2118569.1"/>
    </source>
</evidence>
<keyword evidence="3" id="KW-1185">Reference proteome</keyword>
<dbReference type="AlphaFoldDB" id="A0A6A5ZGG7"/>
<evidence type="ECO:0000256" key="1">
    <source>
        <dbReference type="SAM" id="MobiDB-lite"/>
    </source>
</evidence>
<reference evidence="2" key="1">
    <citation type="journal article" date="2020" name="Stud. Mycol.">
        <title>101 Dothideomycetes genomes: a test case for predicting lifestyles and emergence of pathogens.</title>
        <authorList>
            <person name="Haridas S."/>
            <person name="Albert R."/>
            <person name="Binder M."/>
            <person name="Bloem J."/>
            <person name="Labutti K."/>
            <person name="Salamov A."/>
            <person name="Andreopoulos B."/>
            <person name="Baker S."/>
            <person name="Barry K."/>
            <person name="Bills G."/>
            <person name="Bluhm B."/>
            <person name="Cannon C."/>
            <person name="Castanera R."/>
            <person name="Culley D."/>
            <person name="Daum C."/>
            <person name="Ezra D."/>
            <person name="Gonzalez J."/>
            <person name="Henrissat B."/>
            <person name="Kuo A."/>
            <person name="Liang C."/>
            <person name="Lipzen A."/>
            <person name="Lutzoni F."/>
            <person name="Magnuson J."/>
            <person name="Mondo S."/>
            <person name="Nolan M."/>
            <person name="Ohm R."/>
            <person name="Pangilinan J."/>
            <person name="Park H.-J."/>
            <person name="Ramirez L."/>
            <person name="Alfaro M."/>
            <person name="Sun H."/>
            <person name="Tritt A."/>
            <person name="Yoshinaga Y."/>
            <person name="Zwiers L.-H."/>
            <person name="Turgeon B."/>
            <person name="Goodwin S."/>
            <person name="Spatafora J."/>
            <person name="Crous P."/>
            <person name="Grigoriev I."/>
        </authorList>
    </citation>
    <scope>NUCLEOTIDE SEQUENCE</scope>
    <source>
        <strain evidence="2">CBS 627.86</strain>
    </source>
</reference>
<dbReference type="Proteomes" id="UP000799770">
    <property type="component" value="Unassembled WGS sequence"/>
</dbReference>